<evidence type="ECO:0000313" key="2">
    <source>
        <dbReference type="EMBL" id="KAF2496206.1"/>
    </source>
</evidence>
<evidence type="ECO:0000256" key="1">
    <source>
        <dbReference type="SAM" id="MobiDB-lite"/>
    </source>
</evidence>
<feature type="compositionally biased region" description="Polar residues" evidence="1">
    <location>
        <begin position="368"/>
        <end position="377"/>
    </location>
</feature>
<dbReference type="Proteomes" id="UP000799750">
    <property type="component" value="Unassembled WGS sequence"/>
</dbReference>
<dbReference type="OrthoDB" id="5138733at2759"/>
<protein>
    <submittedName>
        <fullName evidence="2">Uncharacterized protein</fullName>
    </submittedName>
</protein>
<gene>
    <name evidence="2" type="ORF">BU16DRAFT_561040</name>
</gene>
<name>A0A6A6QVI3_9PEZI</name>
<evidence type="ECO:0000313" key="3">
    <source>
        <dbReference type="Proteomes" id="UP000799750"/>
    </source>
</evidence>
<dbReference type="AlphaFoldDB" id="A0A6A6QVI3"/>
<feature type="compositionally biased region" description="Basic and acidic residues" evidence="1">
    <location>
        <begin position="129"/>
        <end position="143"/>
    </location>
</feature>
<feature type="compositionally biased region" description="Basic and acidic residues" evidence="1">
    <location>
        <begin position="275"/>
        <end position="284"/>
    </location>
</feature>
<feature type="region of interest" description="Disordered" evidence="1">
    <location>
        <begin position="124"/>
        <end position="185"/>
    </location>
</feature>
<feature type="compositionally biased region" description="Polar residues" evidence="1">
    <location>
        <begin position="152"/>
        <end position="161"/>
    </location>
</feature>
<organism evidence="2 3">
    <name type="scientific">Lophium mytilinum</name>
    <dbReference type="NCBI Taxonomy" id="390894"/>
    <lineage>
        <taxon>Eukaryota</taxon>
        <taxon>Fungi</taxon>
        <taxon>Dikarya</taxon>
        <taxon>Ascomycota</taxon>
        <taxon>Pezizomycotina</taxon>
        <taxon>Dothideomycetes</taxon>
        <taxon>Pleosporomycetidae</taxon>
        <taxon>Mytilinidiales</taxon>
        <taxon>Mytilinidiaceae</taxon>
        <taxon>Lophium</taxon>
    </lineage>
</organism>
<sequence length="577" mass="63557">MSPTKTIGSASSVPNITELRRQLQYGNGHPTFSDDVKMFRKNYRSPSGLVGMDLYEWSSQQQQTALDEMTETYLEKEGRGNLYWPDDETSTNLNVLQYSRDRSKIKTLVKQLMFRLNQQQYRNHKYKGKERSGADETHERGRSATDPIHVDGSNTKPNNPFGSHPGVGIKYDTVGKSSSSEENRAIRATAHASSTSVGLHVNIANTKDADEDDVYTVPHSPKPLPSTVCLQHTMCLVAEFDRSADIAKKQRRITTLHFPSRGAETSDATMPSLKRAAEPIDHTQRATSSKKTKPTASKPKDDGLYFPPTYPARKSALGYMPRNSPRGRKVLQKPGRATDEQVREAIGSPTDTEIQVTCEQDEAQAQLSNTSTDTQGGNVLPELGDQAGHASTESGSKTVIDPEITTTPAATLSKTVGGVPQLSVIRTPASMEESMQLAANQTALPSPSPGLKSTVSFVYSVISSRVPIYQTKGWQPKGKFQDKTLAEVFLELLLDENVHGIVFTLEGPGCRREGDPIDRDDEMSFESLKRMFNKQIRACVASHAGNSKPMLFEVEIEPLKGEEVPKGVEADEADIEW</sequence>
<keyword evidence="3" id="KW-1185">Reference proteome</keyword>
<feature type="region of interest" description="Disordered" evidence="1">
    <location>
        <begin position="257"/>
        <end position="342"/>
    </location>
</feature>
<proteinExistence type="predicted"/>
<reference evidence="2" key="1">
    <citation type="journal article" date="2020" name="Stud. Mycol.">
        <title>101 Dothideomycetes genomes: a test case for predicting lifestyles and emergence of pathogens.</title>
        <authorList>
            <person name="Haridas S."/>
            <person name="Albert R."/>
            <person name="Binder M."/>
            <person name="Bloem J."/>
            <person name="Labutti K."/>
            <person name="Salamov A."/>
            <person name="Andreopoulos B."/>
            <person name="Baker S."/>
            <person name="Barry K."/>
            <person name="Bills G."/>
            <person name="Bluhm B."/>
            <person name="Cannon C."/>
            <person name="Castanera R."/>
            <person name="Culley D."/>
            <person name="Daum C."/>
            <person name="Ezra D."/>
            <person name="Gonzalez J."/>
            <person name="Henrissat B."/>
            <person name="Kuo A."/>
            <person name="Liang C."/>
            <person name="Lipzen A."/>
            <person name="Lutzoni F."/>
            <person name="Magnuson J."/>
            <person name="Mondo S."/>
            <person name="Nolan M."/>
            <person name="Ohm R."/>
            <person name="Pangilinan J."/>
            <person name="Park H.-J."/>
            <person name="Ramirez L."/>
            <person name="Alfaro M."/>
            <person name="Sun H."/>
            <person name="Tritt A."/>
            <person name="Yoshinaga Y."/>
            <person name="Zwiers L.-H."/>
            <person name="Turgeon B."/>
            <person name="Goodwin S."/>
            <person name="Spatafora J."/>
            <person name="Crous P."/>
            <person name="Grigoriev I."/>
        </authorList>
    </citation>
    <scope>NUCLEOTIDE SEQUENCE</scope>
    <source>
        <strain evidence="2">CBS 269.34</strain>
    </source>
</reference>
<dbReference type="EMBL" id="MU004188">
    <property type="protein sequence ID" value="KAF2496206.1"/>
    <property type="molecule type" value="Genomic_DNA"/>
</dbReference>
<feature type="region of interest" description="Disordered" evidence="1">
    <location>
        <begin position="368"/>
        <end position="402"/>
    </location>
</feature>
<accession>A0A6A6QVI3</accession>